<evidence type="ECO:0000313" key="3">
    <source>
        <dbReference type="Proteomes" id="UP001470230"/>
    </source>
</evidence>
<evidence type="ECO:0000313" key="2">
    <source>
        <dbReference type="EMBL" id="KAK8833705.1"/>
    </source>
</evidence>
<feature type="region of interest" description="Disordered" evidence="1">
    <location>
        <begin position="1"/>
        <end position="20"/>
    </location>
</feature>
<organism evidence="2 3">
    <name type="scientific">Tritrichomonas musculus</name>
    <dbReference type="NCBI Taxonomy" id="1915356"/>
    <lineage>
        <taxon>Eukaryota</taxon>
        <taxon>Metamonada</taxon>
        <taxon>Parabasalia</taxon>
        <taxon>Tritrichomonadida</taxon>
        <taxon>Tritrichomonadidae</taxon>
        <taxon>Tritrichomonas</taxon>
    </lineage>
</organism>
<dbReference type="EMBL" id="JAPFFF010000705">
    <property type="protein sequence ID" value="KAK8833705.1"/>
    <property type="molecule type" value="Genomic_DNA"/>
</dbReference>
<comment type="caution">
    <text evidence="2">The sequence shown here is derived from an EMBL/GenBank/DDBJ whole genome shotgun (WGS) entry which is preliminary data.</text>
</comment>
<name>A0ABR2GKE9_9EUKA</name>
<dbReference type="Proteomes" id="UP001470230">
    <property type="component" value="Unassembled WGS sequence"/>
</dbReference>
<evidence type="ECO:0000256" key="1">
    <source>
        <dbReference type="SAM" id="MobiDB-lite"/>
    </source>
</evidence>
<reference evidence="2 3" key="1">
    <citation type="submission" date="2024-04" db="EMBL/GenBank/DDBJ databases">
        <title>Tritrichomonas musculus Genome.</title>
        <authorList>
            <person name="Alves-Ferreira E."/>
            <person name="Grigg M."/>
            <person name="Lorenzi H."/>
            <person name="Galac M."/>
        </authorList>
    </citation>
    <scope>NUCLEOTIDE SEQUENCE [LARGE SCALE GENOMIC DNA]</scope>
    <source>
        <strain evidence="2 3">EAF2021</strain>
    </source>
</reference>
<gene>
    <name evidence="2" type="ORF">M9Y10_042315</name>
</gene>
<keyword evidence="3" id="KW-1185">Reference proteome</keyword>
<proteinExistence type="predicted"/>
<feature type="non-terminal residue" evidence="2">
    <location>
        <position position="149"/>
    </location>
</feature>
<protein>
    <submittedName>
        <fullName evidence="2">Uncharacterized protein</fullName>
    </submittedName>
</protein>
<sequence length="149" mass="17394">MFGRNNNTFPTPYTHPPNNGTIFNSNAFQQTNMFNFQIQNQTFNYSYNQPPQNLPNQFPLYNTNQPTNVNQPQNFTEFEQLLQESQQYSDNSLAKTSKNTYDKALHVYETVMNILSTNPYPITLEKLKVFITYQARNNIAINTLKSYIT</sequence>
<accession>A0ABR2GKE9</accession>